<keyword evidence="3" id="KW-1185">Reference proteome</keyword>
<dbReference type="EMBL" id="BAABCE010000009">
    <property type="protein sequence ID" value="GAA3561896.1"/>
    <property type="molecule type" value="Genomic_DNA"/>
</dbReference>
<evidence type="ECO:0000313" key="3">
    <source>
        <dbReference type="Proteomes" id="UP001500707"/>
    </source>
</evidence>
<reference evidence="3" key="1">
    <citation type="journal article" date="2019" name="Int. J. Syst. Evol. Microbiol.">
        <title>The Global Catalogue of Microorganisms (GCM) 10K type strain sequencing project: providing services to taxonomists for standard genome sequencing and annotation.</title>
        <authorList>
            <consortium name="The Broad Institute Genomics Platform"/>
            <consortium name="The Broad Institute Genome Sequencing Center for Infectious Disease"/>
            <person name="Wu L."/>
            <person name="Ma J."/>
        </authorList>
    </citation>
    <scope>NUCLEOTIDE SEQUENCE [LARGE SCALE GENOMIC DNA]</scope>
    <source>
        <strain evidence="3">JCM 17656</strain>
    </source>
</reference>
<accession>A0ABP6X838</accession>
<feature type="region of interest" description="Disordered" evidence="1">
    <location>
        <begin position="29"/>
        <end position="81"/>
    </location>
</feature>
<gene>
    <name evidence="2" type="ORF">GCM10022295_50100</name>
</gene>
<proteinExistence type="predicted"/>
<dbReference type="Proteomes" id="UP001500707">
    <property type="component" value="Unassembled WGS sequence"/>
</dbReference>
<evidence type="ECO:0000313" key="2">
    <source>
        <dbReference type="EMBL" id="GAA3561896.1"/>
    </source>
</evidence>
<evidence type="ECO:0000256" key="1">
    <source>
        <dbReference type="SAM" id="MobiDB-lite"/>
    </source>
</evidence>
<comment type="caution">
    <text evidence="2">The sequence shown here is derived from an EMBL/GenBank/DDBJ whole genome shotgun (WGS) entry which is preliminary data.</text>
</comment>
<organism evidence="2 3">
    <name type="scientific">Streptomyces osmaniensis</name>
    <dbReference type="NCBI Taxonomy" id="593134"/>
    <lineage>
        <taxon>Bacteria</taxon>
        <taxon>Bacillati</taxon>
        <taxon>Actinomycetota</taxon>
        <taxon>Actinomycetes</taxon>
        <taxon>Kitasatosporales</taxon>
        <taxon>Streptomycetaceae</taxon>
        <taxon>Streptomyces</taxon>
    </lineage>
</organism>
<sequence>MRVAVAGAVVATAEDEGLPVAALLEEVLGSPVTEGEDEEGASASARGPDDSWHPASSRIPPITTVTDVPLRRGTASPLFES</sequence>
<protein>
    <submittedName>
        <fullName evidence="2">Uncharacterized protein</fullName>
    </submittedName>
</protein>
<name>A0ABP6X838_9ACTN</name>